<dbReference type="EMBL" id="JAVFWL010000005">
    <property type="protein sequence ID" value="KAK6756068.1"/>
    <property type="molecule type" value="Genomic_DNA"/>
</dbReference>
<comment type="caution">
    <text evidence="2">The sequence shown here is derived from an EMBL/GenBank/DDBJ whole genome shotgun (WGS) entry which is preliminary data.</text>
</comment>
<keyword evidence="3" id="KW-1185">Reference proteome</keyword>
<proteinExistence type="predicted"/>
<feature type="region of interest" description="Disordered" evidence="1">
    <location>
        <begin position="61"/>
        <end position="109"/>
    </location>
</feature>
<sequence length="109" mass="11694">MARALFVDSIHHINNYAQPRADPDHSVGGSPRRPCAAAAAARRAVSVLGPGSGVCKKIGFRRRRSNVQRPARASRQADALHESQRTSRQKNALGPTARCSDSTKLAAKP</sequence>
<organism evidence="2 3">
    <name type="scientific">Necator americanus</name>
    <name type="common">Human hookworm</name>
    <dbReference type="NCBI Taxonomy" id="51031"/>
    <lineage>
        <taxon>Eukaryota</taxon>
        <taxon>Metazoa</taxon>
        <taxon>Ecdysozoa</taxon>
        <taxon>Nematoda</taxon>
        <taxon>Chromadorea</taxon>
        <taxon>Rhabditida</taxon>
        <taxon>Rhabditina</taxon>
        <taxon>Rhabditomorpha</taxon>
        <taxon>Strongyloidea</taxon>
        <taxon>Ancylostomatidae</taxon>
        <taxon>Bunostominae</taxon>
        <taxon>Necator</taxon>
    </lineage>
</organism>
<gene>
    <name evidence="2" type="primary">Necator_chrV.g19241</name>
    <name evidence="2" type="ORF">RB195_014449</name>
</gene>
<protein>
    <submittedName>
        <fullName evidence="2">Uncharacterized protein</fullName>
    </submittedName>
</protein>
<name>A0ABR1E0L9_NECAM</name>
<dbReference type="Proteomes" id="UP001303046">
    <property type="component" value="Unassembled WGS sequence"/>
</dbReference>
<reference evidence="2 3" key="1">
    <citation type="submission" date="2023-08" db="EMBL/GenBank/DDBJ databases">
        <title>A Necator americanus chromosomal reference genome.</title>
        <authorList>
            <person name="Ilik V."/>
            <person name="Petrzelkova K.J."/>
            <person name="Pardy F."/>
            <person name="Fuh T."/>
            <person name="Niatou-Singa F.S."/>
            <person name="Gouil Q."/>
            <person name="Baker L."/>
            <person name="Ritchie M.E."/>
            <person name="Jex A.R."/>
            <person name="Gazzola D."/>
            <person name="Li H."/>
            <person name="Toshio Fujiwara R."/>
            <person name="Zhan B."/>
            <person name="Aroian R.V."/>
            <person name="Pafco B."/>
            <person name="Schwarz E.M."/>
        </authorList>
    </citation>
    <scope>NUCLEOTIDE SEQUENCE [LARGE SCALE GENOMIC DNA]</scope>
    <source>
        <strain evidence="2 3">Aroian</strain>
        <tissue evidence="2">Whole animal</tissue>
    </source>
</reference>
<evidence type="ECO:0000256" key="1">
    <source>
        <dbReference type="SAM" id="MobiDB-lite"/>
    </source>
</evidence>
<accession>A0ABR1E0L9</accession>
<evidence type="ECO:0000313" key="3">
    <source>
        <dbReference type="Proteomes" id="UP001303046"/>
    </source>
</evidence>
<evidence type="ECO:0000313" key="2">
    <source>
        <dbReference type="EMBL" id="KAK6756068.1"/>
    </source>
</evidence>